<evidence type="ECO:0000313" key="1">
    <source>
        <dbReference type="EMBL" id="MCD5310892.1"/>
    </source>
</evidence>
<organism evidence="1 2">
    <name type="scientific">Kineosporia babensis</name>
    <dbReference type="NCBI Taxonomy" id="499548"/>
    <lineage>
        <taxon>Bacteria</taxon>
        <taxon>Bacillati</taxon>
        <taxon>Actinomycetota</taxon>
        <taxon>Actinomycetes</taxon>
        <taxon>Kineosporiales</taxon>
        <taxon>Kineosporiaceae</taxon>
        <taxon>Kineosporia</taxon>
    </lineage>
</organism>
<accession>A0A9X1N994</accession>
<dbReference type="RefSeq" id="WP_231440068.1">
    <property type="nucleotide sequence ID" value="NZ_JAJOMB010000003.1"/>
</dbReference>
<keyword evidence="2" id="KW-1185">Reference proteome</keyword>
<sequence length="120" mass="13465">MTRPLDQADVDAVLVQEMGRGHWDALPDVGKDFVRETTLGTLNAAVAIGWTPPACDEARFFWRTRSNSYTSNEWQTAAEQAATFTEAFPETVVEIVDERTLLVNKRGGTEKTVIEGWEEF</sequence>
<proteinExistence type="predicted"/>
<name>A0A9X1N994_9ACTN</name>
<reference evidence="1" key="1">
    <citation type="submission" date="2021-11" db="EMBL/GenBank/DDBJ databases">
        <title>Streptomyces corallinus and Kineosporia corallina sp. nov., two new coral-derived marine actinobacteria.</title>
        <authorList>
            <person name="Buangrab K."/>
            <person name="Sutthacheep M."/>
            <person name="Yeemin T."/>
            <person name="Harunari E."/>
            <person name="Igarashi Y."/>
            <person name="Sripreechasak P."/>
            <person name="Kanchanasin P."/>
            <person name="Tanasupawat S."/>
            <person name="Phongsopitanun W."/>
        </authorList>
    </citation>
    <scope>NUCLEOTIDE SEQUENCE</scope>
    <source>
        <strain evidence="1">JCM 31032</strain>
    </source>
</reference>
<protein>
    <submittedName>
        <fullName evidence="1">Uncharacterized protein</fullName>
    </submittedName>
</protein>
<dbReference type="Proteomes" id="UP001138997">
    <property type="component" value="Unassembled WGS sequence"/>
</dbReference>
<gene>
    <name evidence="1" type="ORF">LR394_08295</name>
</gene>
<comment type="caution">
    <text evidence="1">The sequence shown here is derived from an EMBL/GenBank/DDBJ whole genome shotgun (WGS) entry which is preliminary data.</text>
</comment>
<dbReference type="AlphaFoldDB" id="A0A9X1N994"/>
<dbReference type="EMBL" id="JAJOMB010000003">
    <property type="protein sequence ID" value="MCD5310892.1"/>
    <property type="molecule type" value="Genomic_DNA"/>
</dbReference>
<evidence type="ECO:0000313" key="2">
    <source>
        <dbReference type="Proteomes" id="UP001138997"/>
    </source>
</evidence>